<sequence length="237" mass="26514">MEKGSLYLIPVPLAEDAAKASYTYLHQDVINSIQEYVVENEKTARKFLKEAGLKCPQSELIIHDYGKHQREKVDYQKLFASALQGKDLGLMSEAGCPAIADPGSEVVAEAHKRGIRVIPMVGPNSILLSLMASGFNGQQFSFYGYLPIDKGARTKKVKELEQQSQREKATQIFIETPFRNNQLLTDLLKSCKPQTQLCIACNITGSDEYIATKTLAKWKDEKIDLHKKPCIFLLYAG</sequence>
<dbReference type="InterPro" id="IPR008189">
    <property type="entry name" value="rRNA_ssu_MeTfrase_I"/>
</dbReference>
<dbReference type="Gene3D" id="3.40.1010.10">
    <property type="entry name" value="Cobalt-precorrin-4 Transmethylase, Domain 1"/>
    <property type="match status" value="1"/>
</dbReference>
<evidence type="ECO:0000259" key="6">
    <source>
        <dbReference type="Pfam" id="PF00590"/>
    </source>
</evidence>
<dbReference type="InterPro" id="IPR000878">
    <property type="entry name" value="4pyrrol_Mease"/>
</dbReference>
<feature type="domain" description="Tetrapyrrole methylase" evidence="6">
    <location>
        <begin position="66"/>
        <end position="216"/>
    </location>
</feature>
<dbReference type="PIRSF" id="PIRSF005917">
    <property type="entry name" value="MTase_YraL"/>
    <property type="match status" value="1"/>
</dbReference>
<keyword evidence="4" id="KW-0808">Transferase</keyword>
<evidence type="ECO:0000256" key="1">
    <source>
        <dbReference type="ARBA" id="ARBA00022490"/>
    </source>
</evidence>
<evidence type="ECO:0000256" key="5">
    <source>
        <dbReference type="ARBA" id="ARBA00022691"/>
    </source>
</evidence>
<gene>
    <name evidence="7" type="ORF">GCM10022216_26500</name>
</gene>
<dbReference type="SUPFAM" id="SSF53790">
    <property type="entry name" value="Tetrapyrrole methylase"/>
    <property type="match status" value="1"/>
</dbReference>
<dbReference type="GO" id="GO:0008168">
    <property type="term" value="F:methyltransferase activity"/>
    <property type="evidence" value="ECO:0007669"/>
    <property type="project" value="UniProtKB-KW"/>
</dbReference>
<dbReference type="GO" id="GO:0032259">
    <property type="term" value="P:methylation"/>
    <property type="evidence" value="ECO:0007669"/>
    <property type="project" value="UniProtKB-KW"/>
</dbReference>
<evidence type="ECO:0000313" key="8">
    <source>
        <dbReference type="Proteomes" id="UP001500101"/>
    </source>
</evidence>
<dbReference type="EMBL" id="BAAAZI010000011">
    <property type="protein sequence ID" value="GAA4144041.1"/>
    <property type="molecule type" value="Genomic_DNA"/>
</dbReference>
<name>A0ABP7YZ45_9SPHI</name>
<evidence type="ECO:0000313" key="7">
    <source>
        <dbReference type="EMBL" id="GAA4144041.1"/>
    </source>
</evidence>
<dbReference type="Gene3D" id="3.30.950.10">
    <property type="entry name" value="Methyltransferase, Cobalt-precorrin-4 Transmethylase, Domain 2"/>
    <property type="match status" value="1"/>
</dbReference>
<dbReference type="Proteomes" id="UP001500101">
    <property type="component" value="Unassembled WGS sequence"/>
</dbReference>
<evidence type="ECO:0000256" key="2">
    <source>
        <dbReference type="ARBA" id="ARBA00022552"/>
    </source>
</evidence>
<evidence type="ECO:0000256" key="3">
    <source>
        <dbReference type="ARBA" id="ARBA00022603"/>
    </source>
</evidence>
<protein>
    <submittedName>
        <fullName evidence="7">SAM-dependent methyltransferase</fullName>
    </submittedName>
</protein>
<dbReference type="RefSeq" id="WP_344675243.1">
    <property type="nucleotide sequence ID" value="NZ_BAAAZI010000011.1"/>
</dbReference>
<dbReference type="InterPro" id="IPR035996">
    <property type="entry name" value="4pyrrol_Methylase_sf"/>
</dbReference>
<keyword evidence="3 7" id="KW-0489">Methyltransferase</keyword>
<keyword evidence="8" id="KW-1185">Reference proteome</keyword>
<keyword evidence="5" id="KW-0949">S-adenosyl-L-methionine</keyword>
<keyword evidence="2" id="KW-0698">rRNA processing</keyword>
<dbReference type="Pfam" id="PF00590">
    <property type="entry name" value="TP_methylase"/>
    <property type="match status" value="1"/>
</dbReference>
<organism evidence="7 8">
    <name type="scientific">Sphingobacterium kyonggiense</name>
    <dbReference type="NCBI Taxonomy" id="714075"/>
    <lineage>
        <taxon>Bacteria</taxon>
        <taxon>Pseudomonadati</taxon>
        <taxon>Bacteroidota</taxon>
        <taxon>Sphingobacteriia</taxon>
        <taxon>Sphingobacteriales</taxon>
        <taxon>Sphingobacteriaceae</taxon>
        <taxon>Sphingobacterium</taxon>
    </lineage>
</organism>
<dbReference type="PANTHER" id="PTHR46111">
    <property type="entry name" value="RIBOSOMAL RNA SMALL SUBUNIT METHYLTRANSFERASE I"/>
    <property type="match status" value="1"/>
</dbReference>
<reference evidence="8" key="1">
    <citation type="journal article" date="2019" name="Int. J. Syst. Evol. Microbiol.">
        <title>The Global Catalogue of Microorganisms (GCM) 10K type strain sequencing project: providing services to taxonomists for standard genome sequencing and annotation.</title>
        <authorList>
            <consortium name="The Broad Institute Genomics Platform"/>
            <consortium name="The Broad Institute Genome Sequencing Center for Infectious Disease"/>
            <person name="Wu L."/>
            <person name="Ma J."/>
        </authorList>
    </citation>
    <scope>NUCLEOTIDE SEQUENCE [LARGE SCALE GENOMIC DNA]</scope>
    <source>
        <strain evidence="8">JCM 16704</strain>
    </source>
</reference>
<proteinExistence type="predicted"/>
<dbReference type="CDD" id="cd11649">
    <property type="entry name" value="RsmI_like"/>
    <property type="match status" value="1"/>
</dbReference>
<dbReference type="PANTHER" id="PTHR46111:SF2">
    <property type="entry name" value="SAM-DEPENDENT METHYLTRANSFERASE"/>
    <property type="match status" value="1"/>
</dbReference>
<comment type="caution">
    <text evidence="7">The sequence shown here is derived from an EMBL/GenBank/DDBJ whole genome shotgun (WGS) entry which is preliminary data.</text>
</comment>
<keyword evidence="1" id="KW-0963">Cytoplasm</keyword>
<evidence type="ECO:0000256" key="4">
    <source>
        <dbReference type="ARBA" id="ARBA00022679"/>
    </source>
</evidence>
<dbReference type="InterPro" id="IPR014776">
    <property type="entry name" value="4pyrrole_Mease_sub2"/>
</dbReference>
<dbReference type="InterPro" id="IPR014777">
    <property type="entry name" value="4pyrrole_Mease_sub1"/>
</dbReference>
<accession>A0ABP7YZ45</accession>